<evidence type="ECO:0000259" key="2">
    <source>
        <dbReference type="Pfam" id="PF01883"/>
    </source>
</evidence>
<protein>
    <submittedName>
        <fullName evidence="3">Iron-sulfur cluster assembly scaffold protein</fullName>
    </submittedName>
</protein>
<dbReference type="GO" id="GO:0051536">
    <property type="term" value="F:iron-sulfur cluster binding"/>
    <property type="evidence" value="ECO:0007669"/>
    <property type="project" value="InterPro"/>
</dbReference>
<dbReference type="Gene3D" id="3.90.1010.10">
    <property type="match status" value="1"/>
</dbReference>
<dbReference type="InterPro" id="IPR034904">
    <property type="entry name" value="FSCA_dom_sf"/>
</dbReference>
<reference evidence="3" key="1">
    <citation type="journal article" date="2020" name="mSystems">
        <title>Genome- and Community-Level Interaction Insights into Carbon Utilization and Element Cycling Functions of Hydrothermarchaeota in Hydrothermal Sediment.</title>
        <authorList>
            <person name="Zhou Z."/>
            <person name="Liu Y."/>
            <person name="Xu W."/>
            <person name="Pan J."/>
            <person name="Luo Z.H."/>
            <person name="Li M."/>
        </authorList>
    </citation>
    <scope>NUCLEOTIDE SEQUENCE [LARGE SCALE GENOMIC DNA]</scope>
    <source>
        <strain evidence="3">HyVt-219</strain>
    </source>
</reference>
<dbReference type="GO" id="GO:0005506">
    <property type="term" value="F:iron ion binding"/>
    <property type="evidence" value="ECO:0007669"/>
    <property type="project" value="InterPro"/>
</dbReference>
<dbReference type="SUPFAM" id="SSF117916">
    <property type="entry name" value="Fe-S cluster assembly (FSCA) domain-like"/>
    <property type="match status" value="1"/>
</dbReference>
<feature type="domain" description="NIF system FeS cluster assembly NifU N-terminal" evidence="1">
    <location>
        <begin position="5"/>
        <end position="126"/>
    </location>
</feature>
<dbReference type="Proteomes" id="UP000885660">
    <property type="component" value="Unassembled WGS sequence"/>
</dbReference>
<evidence type="ECO:0000313" key="3">
    <source>
        <dbReference type="EMBL" id="HDN85322.1"/>
    </source>
</evidence>
<proteinExistence type="predicted"/>
<feature type="domain" description="MIP18 family-like" evidence="2">
    <location>
        <begin position="140"/>
        <end position="206"/>
    </location>
</feature>
<dbReference type="SUPFAM" id="SSF82649">
    <property type="entry name" value="SufE/NifU"/>
    <property type="match status" value="1"/>
</dbReference>
<dbReference type="InterPro" id="IPR002871">
    <property type="entry name" value="NIF_FeS_clus_asmbl_NifU_N"/>
</dbReference>
<dbReference type="Pfam" id="PF01883">
    <property type="entry name" value="FeS_assembly_P"/>
    <property type="match status" value="1"/>
</dbReference>
<dbReference type="Pfam" id="PF01592">
    <property type="entry name" value="NifU_N"/>
    <property type="match status" value="1"/>
</dbReference>
<dbReference type="PANTHER" id="PTHR10093">
    <property type="entry name" value="IRON-SULFUR CLUSTER ASSEMBLY ENZYME NIFU HOMOLOG"/>
    <property type="match status" value="1"/>
</dbReference>
<name>A0A7V0QSD4_UNCAE</name>
<organism evidence="3">
    <name type="scientific">Aerophobetes bacterium</name>
    <dbReference type="NCBI Taxonomy" id="2030807"/>
    <lineage>
        <taxon>Bacteria</taxon>
        <taxon>Candidatus Aerophobota</taxon>
    </lineage>
</organism>
<dbReference type="Gene3D" id="3.30.300.130">
    <property type="entry name" value="Fe-S cluster assembly (FSCA)"/>
    <property type="match status" value="1"/>
</dbReference>
<sequence length="211" mass="23680">MSLPYSKKVIDLFLNPKNVGEIPDPDALATEGSPACGDMVTVYLKVDKKTSRIKDIKFKSFGCASNIATASIVTEMAKGKTLEEAKRITWKEIVEELGGLPPVKIHCSILAVDALHAAIINYEEKHGLVKEKIPTDENLIKKRLRHVIDPNTGKDIVGSRLIESIRIKEGKITIVLNIDVDNQFANAIKEEILEKLKYRWDVKEIEILFHH</sequence>
<dbReference type="InterPro" id="IPR002744">
    <property type="entry name" value="MIP18-like"/>
</dbReference>
<gene>
    <name evidence="3" type="ORF">ENG47_06185</name>
</gene>
<dbReference type="AlphaFoldDB" id="A0A7V0QSD4"/>
<comment type="caution">
    <text evidence="3">The sequence shown here is derived from an EMBL/GenBank/DDBJ whole genome shotgun (WGS) entry which is preliminary data.</text>
</comment>
<dbReference type="EMBL" id="DRBC01000373">
    <property type="protein sequence ID" value="HDN85322.1"/>
    <property type="molecule type" value="Genomic_DNA"/>
</dbReference>
<dbReference type="CDD" id="cd06664">
    <property type="entry name" value="IscU_like"/>
    <property type="match status" value="1"/>
</dbReference>
<dbReference type="GO" id="GO:0016226">
    <property type="term" value="P:iron-sulfur cluster assembly"/>
    <property type="evidence" value="ECO:0007669"/>
    <property type="project" value="InterPro"/>
</dbReference>
<evidence type="ECO:0000259" key="1">
    <source>
        <dbReference type="Pfam" id="PF01592"/>
    </source>
</evidence>
<accession>A0A7V0QSD4</accession>